<dbReference type="EMBL" id="BSRI01000001">
    <property type="protein sequence ID" value="GLV54135.1"/>
    <property type="molecule type" value="Genomic_DNA"/>
</dbReference>
<gene>
    <name evidence="1" type="ORF">KDH_09840</name>
</gene>
<name>A0ABQ6FKH4_9CHLR</name>
<accession>A0ABQ6FKH4</accession>
<sequence length="43" mass="4889">MLDEQRFQLDTFVSLCQGFSQVFSHNGSSSSIIMPYFTHSNSD</sequence>
<evidence type="ECO:0000313" key="1">
    <source>
        <dbReference type="EMBL" id="GLV54135.1"/>
    </source>
</evidence>
<evidence type="ECO:0000313" key="2">
    <source>
        <dbReference type="Proteomes" id="UP001344906"/>
    </source>
</evidence>
<comment type="caution">
    <text evidence="1">The sequence shown here is derived from an EMBL/GenBank/DDBJ whole genome shotgun (WGS) entry which is preliminary data.</text>
</comment>
<protein>
    <submittedName>
        <fullName evidence="1">Uncharacterized protein</fullName>
    </submittedName>
</protein>
<reference evidence="1 2" key="1">
    <citation type="submission" date="2023-02" db="EMBL/GenBank/DDBJ databases">
        <title>Dictyobacter halimunensis sp. nov., a new member of the class Ktedonobacteria from forest soil in a geothermal area.</title>
        <authorList>
            <person name="Rachmania M.K."/>
            <person name="Ningsih F."/>
            <person name="Sakai Y."/>
            <person name="Yabe S."/>
            <person name="Yokota A."/>
            <person name="Sjamsuridzal W."/>
        </authorList>
    </citation>
    <scope>NUCLEOTIDE SEQUENCE [LARGE SCALE GENOMIC DNA]</scope>
    <source>
        <strain evidence="1 2">S3.2.2.5</strain>
    </source>
</reference>
<proteinExistence type="predicted"/>
<dbReference type="Proteomes" id="UP001344906">
    <property type="component" value="Unassembled WGS sequence"/>
</dbReference>
<organism evidence="1 2">
    <name type="scientific">Dictyobacter halimunensis</name>
    <dbReference type="NCBI Taxonomy" id="3026934"/>
    <lineage>
        <taxon>Bacteria</taxon>
        <taxon>Bacillati</taxon>
        <taxon>Chloroflexota</taxon>
        <taxon>Ktedonobacteria</taxon>
        <taxon>Ktedonobacterales</taxon>
        <taxon>Dictyobacteraceae</taxon>
        <taxon>Dictyobacter</taxon>
    </lineage>
</organism>
<keyword evidence="2" id="KW-1185">Reference proteome</keyword>